<evidence type="ECO:0000313" key="2">
    <source>
        <dbReference type="Proteomes" id="UP001060215"/>
    </source>
</evidence>
<dbReference type="EMBL" id="CM045769">
    <property type="protein sequence ID" value="KAI7994728.1"/>
    <property type="molecule type" value="Genomic_DNA"/>
</dbReference>
<organism evidence="1 2">
    <name type="scientific">Camellia lanceoleosa</name>
    <dbReference type="NCBI Taxonomy" id="1840588"/>
    <lineage>
        <taxon>Eukaryota</taxon>
        <taxon>Viridiplantae</taxon>
        <taxon>Streptophyta</taxon>
        <taxon>Embryophyta</taxon>
        <taxon>Tracheophyta</taxon>
        <taxon>Spermatophyta</taxon>
        <taxon>Magnoliopsida</taxon>
        <taxon>eudicotyledons</taxon>
        <taxon>Gunneridae</taxon>
        <taxon>Pentapetalae</taxon>
        <taxon>asterids</taxon>
        <taxon>Ericales</taxon>
        <taxon>Theaceae</taxon>
        <taxon>Camellia</taxon>
    </lineage>
</organism>
<keyword evidence="1" id="KW-0418">Kinase</keyword>
<keyword evidence="2" id="KW-1185">Reference proteome</keyword>
<reference evidence="1 2" key="1">
    <citation type="journal article" date="2022" name="Plant J.">
        <title>Chromosome-level genome of Camellia lanceoleosa provides a valuable resource for understanding genome evolution and self-incompatibility.</title>
        <authorList>
            <person name="Gong W."/>
            <person name="Xiao S."/>
            <person name="Wang L."/>
            <person name="Liao Z."/>
            <person name="Chang Y."/>
            <person name="Mo W."/>
            <person name="Hu G."/>
            <person name="Li W."/>
            <person name="Zhao G."/>
            <person name="Zhu H."/>
            <person name="Hu X."/>
            <person name="Ji K."/>
            <person name="Xiang X."/>
            <person name="Song Q."/>
            <person name="Yuan D."/>
            <person name="Jin S."/>
            <person name="Zhang L."/>
        </authorList>
    </citation>
    <scope>NUCLEOTIDE SEQUENCE [LARGE SCALE GENOMIC DNA]</scope>
    <source>
        <strain evidence="1">SQ_2022a</strain>
    </source>
</reference>
<evidence type="ECO:0000313" key="1">
    <source>
        <dbReference type="EMBL" id="KAI7994728.1"/>
    </source>
</evidence>
<accession>A0ACC0G240</accession>
<name>A0ACC0G240_9ERIC</name>
<comment type="caution">
    <text evidence="1">The sequence shown here is derived from an EMBL/GenBank/DDBJ whole genome shotgun (WGS) entry which is preliminary data.</text>
</comment>
<protein>
    <submittedName>
        <fullName evidence="1">Serine/threonine-protein kinase Nek2</fullName>
    </submittedName>
</protein>
<keyword evidence="1" id="KW-0808">Transferase</keyword>
<gene>
    <name evidence="1" type="ORF">LOK49_LG11G00497</name>
</gene>
<proteinExistence type="predicted"/>
<sequence>MECIEQRHGSHSVECAYANKSWSGDGSHGRVDQSSVFKQMDKEEDDADKDLRSNDMDAQGEVDKPQWGDLEGQVLMQGGHCNSLTVSIVDETATELENQKSGCRRCGYQDEHAKQIPQEPISEKVLGMGLESQNVVEPGPLALVSSCIQVSEAQPYGRLQALDDHGLQQPSQEQTEKGNRVVAGQGNSRSEQPLVKIGDKGKKVSTNHAVTVCEQQVLKNKEMGKMERALLLGKVSHLNGMCLVAAELSHKSVVMGGRIMLYDLFCWLSCPARPSFIMVICVVLCGAIFNGLQRLNRTAADLKLCKWLVQLLMALDNLHVNHILHRDVKCSNIFLAKDQDIRLGDFGLAKMLTSDDLASSVSLVLNITGSFFKFQLLH</sequence>
<dbReference type="Proteomes" id="UP001060215">
    <property type="component" value="Chromosome 12"/>
</dbReference>